<protein>
    <submittedName>
        <fullName evidence="2">Uncharacterized protein</fullName>
    </submittedName>
</protein>
<feature type="region of interest" description="Disordered" evidence="1">
    <location>
        <begin position="99"/>
        <end position="180"/>
    </location>
</feature>
<dbReference type="OrthoDB" id="5359669at2759"/>
<feature type="compositionally biased region" description="Low complexity" evidence="1">
    <location>
        <begin position="443"/>
        <end position="455"/>
    </location>
</feature>
<feature type="region of interest" description="Disordered" evidence="1">
    <location>
        <begin position="423"/>
        <end position="462"/>
    </location>
</feature>
<gene>
    <name evidence="2" type="ORF">H103_01052</name>
</gene>
<feature type="compositionally biased region" description="Basic and acidic residues" evidence="1">
    <location>
        <begin position="423"/>
        <end position="433"/>
    </location>
</feature>
<evidence type="ECO:0000313" key="2">
    <source>
        <dbReference type="EMBL" id="EZF56544.1"/>
    </source>
</evidence>
<reference evidence="2" key="1">
    <citation type="submission" date="2014-02" db="EMBL/GenBank/DDBJ databases">
        <title>The Genome Sequence of Trichophyton rubrum (morphotype fischeri) CBS 288.86.</title>
        <authorList>
            <consortium name="The Broad Institute Genomics Platform"/>
            <person name="Cuomo C.A."/>
            <person name="White T.C."/>
            <person name="Graser Y."/>
            <person name="Martinez-Rossi N."/>
            <person name="Heitman J."/>
            <person name="Young S.K."/>
            <person name="Zeng Q."/>
            <person name="Gargeya S."/>
            <person name="Abouelleil A."/>
            <person name="Alvarado L."/>
            <person name="Chapman S.B."/>
            <person name="Gainer-Dewar J."/>
            <person name="Goldberg J."/>
            <person name="Griggs A."/>
            <person name="Gujja S."/>
            <person name="Hansen M."/>
            <person name="Howarth C."/>
            <person name="Imamovic A."/>
            <person name="Larimer J."/>
            <person name="Martinez D."/>
            <person name="Murphy C."/>
            <person name="Pearson M.D."/>
            <person name="Persinoti G."/>
            <person name="Poon T."/>
            <person name="Priest M."/>
            <person name="Roberts A.D."/>
            <person name="Saif S."/>
            <person name="Shea T.D."/>
            <person name="Sykes S.N."/>
            <person name="Wortman J."/>
            <person name="Nusbaum C."/>
            <person name="Birren B."/>
        </authorList>
    </citation>
    <scope>NUCLEOTIDE SEQUENCE [LARGE SCALE GENOMIC DNA]</scope>
    <source>
        <strain evidence="2">CBS 288.86</strain>
    </source>
</reference>
<proteinExistence type="predicted"/>
<evidence type="ECO:0000256" key="1">
    <source>
        <dbReference type="SAM" id="MobiDB-lite"/>
    </source>
</evidence>
<feature type="compositionally biased region" description="Basic and acidic residues" evidence="1">
    <location>
        <begin position="169"/>
        <end position="180"/>
    </location>
</feature>
<sequence length="462" mass="50691">MFPALLNVTALLGIPHPHTSPASSLYIAPINPADTHKGRRRQNEITFSFQSCRFTYQHCLAAFPFRHFFFLTVLSSFLFRSTMGPSLFNNYFNGPTVALPPPSQLHQTNQLAPTDSMNHSFAHSGGSRFPHHASAHADGIQSGPPKSFIGRQTPLNATQYTAAPSRKRSRDEFDLGNNDHHNNIAVQKALTPPTVLEEEPIYGEGMVLINPKSGLAVSASSQTGTWYEEKAEEKAVSNRISVPITTDVNHDHINPLPSRKTQRLDATASAYDDITALSIANKLQSNTDDVCGSGSSPKGPEMPHVDDATRLLGISWQRMANDDKDMVAAIRGWEKYINNHFSTHLHDAQIMLKHRGLNVYLVSALPKGQHQSDSAAQRYFYLFDDNLIEGQLVGRDWQSSIRNLQSSPIAFEAGSAVLKAAEKTPERQVEDKGIPVATGGMNGCMMGTTGTSTGTDIQMEID</sequence>
<dbReference type="EMBL" id="KK207717">
    <property type="protein sequence ID" value="EZF56544.1"/>
    <property type="molecule type" value="Genomic_DNA"/>
</dbReference>
<accession>A0A022WDZ4</accession>
<name>A0A022WDZ4_TRIRU</name>
<organism evidence="2">
    <name type="scientific">Trichophyton rubrum CBS 288.86</name>
    <dbReference type="NCBI Taxonomy" id="1215330"/>
    <lineage>
        <taxon>Eukaryota</taxon>
        <taxon>Fungi</taxon>
        <taxon>Dikarya</taxon>
        <taxon>Ascomycota</taxon>
        <taxon>Pezizomycotina</taxon>
        <taxon>Eurotiomycetes</taxon>
        <taxon>Eurotiomycetidae</taxon>
        <taxon>Onygenales</taxon>
        <taxon>Arthrodermataceae</taxon>
        <taxon>Trichophyton</taxon>
    </lineage>
</organism>
<dbReference type="AlphaFoldDB" id="A0A022WDZ4"/>
<feature type="compositionally biased region" description="Polar residues" evidence="1">
    <location>
        <begin position="104"/>
        <end position="121"/>
    </location>
</feature>
<feature type="compositionally biased region" description="Polar residues" evidence="1">
    <location>
        <begin position="153"/>
        <end position="162"/>
    </location>
</feature>
<dbReference type="HOGENOM" id="CLU_047454_0_0_1"/>
<dbReference type="Proteomes" id="UP000023758">
    <property type="component" value="Unassembled WGS sequence"/>
</dbReference>